<dbReference type="CDD" id="cd22919">
    <property type="entry name" value="HFD_CENP-S"/>
    <property type="match status" value="1"/>
</dbReference>
<keyword evidence="4" id="KW-0234">DNA repair</keyword>
<protein>
    <recommendedName>
        <fullName evidence="8">Centromere protein S</fullName>
    </recommendedName>
</protein>
<comment type="caution">
    <text evidence="6">The sequence shown here is derived from an EMBL/GenBank/DDBJ whole genome shotgun (WGS) entry which is preliminary data.</text>
</comment>
<evidence type="ECO:0000256" key="4">
    <source>
        <dbReference type="ARBA" id="ARBA00023204"/>
    </source>
</evidence>
<keyword evidence="2" id="KW-0227">DNA damage</keyword>
<comment type="similarity">
    <text evidence="1">Belongs to the TAF9 family. CENP-S/MHF1 subfamily.</text>
</comment>
<gene>
    <name evidence="6" type="ORF">LITE_LOCUS44611</name>
</gene>
<dbReference type="GO" id="GO:0000712">
    <property type="term" value="P:resolution of meiotic recombination intermediates"/>
    <property type="evidence" value="ECO:0007669"/>
    <property type="project" value="TreeGrafter"/>
</dbReference>
<dbReference type="Pfam" id="PF15630">
    <property type="entry name" value="CENP-S"/>
    <property type="match status" value="1"/>
</dbReference>
<dbReference type="GO" id="GO:0071821">
    <property type="term" value="C:FANCM-MHF complex"/>
    <property type="evidence" value="ECO:0007669"/>
    <property type="project" value="InterPro"/>
</dbReference>
<dbReference type="PANTHER" id="PTHR22980:SF0">
    <property type="entry name" value="CENTROMERE PROTEIN S"/>
    <property type="match status" value="1"/>
</dbReference>
<dbReference type="PANTHER" id="PTHR22980">
    <property type="entry name" value="CORTISTATIN"/>
    <property type="match status" value="1"/>
</dbReference>
<evidence type="ECO:0000256" key="2">
    <source>
        <dbReference type="ARBA" id="ARBA00022763"/>
    </source>
</evidence>
<evidence type="ECO:0008006" key="8">
    <source>
        <dbReference type="Google" id="ProtNLM"/>
    </source>
</evidence>
<proteinExistence type="inferred from homology"/>
<reference evidence="6" key="1">
    <citation type="submission" date="2022-08" db="EMBL/GenBank/DDBJ databases">
        <authorList>
            <person name="Gutierrez-Valencia J."/>
        </authorList>
    </citation>
    <scope>NUCLEOTIDE SEQUENCE</scope>
</reference>
<evidence type="ECO:0000313" key="6">
    <source>
        <dbReference type="EMBL" id="CAI0548031.1"/>
    </source>
</evidence>
<dbReference type="InterPro" id="IPR029003">
    <property type="entry name" value="CENP-S/Mhf1"/>
</dbReference>
<dbReference type="GO" id="GO:0006281">
    <property type="term" value="P:DNA repair"/>
    <property type="evidence" value="ECO:0007669"/>
    <property type="project" value="UniProtKB-KW"/>
</dbReference>
<dbReference type="Proteomes" id="UP001154282">
    <property type="component" value="Unassembled WGS sequence"/>
</dbReference>
<evidence type="ECO:0000256" key="1">
    <source>
        <dbReference type="ARBA" id="ARBA00006612"/>
    </source>
</evidence>
<accession>A0AAV0QSY6</accession>
<dbReference type="GO" id="GO:0031297">
    <property type="term" value="P:replication fork processing"/>
    <property type="evidence" value="ECO:0007669"/>
    <property type="project" value="TreeGrafter"/>
</dbReference>
<keyword evidence="3" id="KW-0238">DNA-binding</keyword>
<dbReference type="GO" id="GO:0046982">
    <property type="term" value="F:protein heterodimerization activity"/>
    <property type="evidence" value="ECO:0007669"/>
    <property type="project" value="InterPro"/>
</dbReference>
<dbReference type="Gene3D" id="1.10.20.10">
    <property type="entry name" value="Histone, subunit A"/>
    <property type="match status" value="1"/>
</dbReference>
<feature type="non-terminal residue" evidence="6">
    <location>
        <position position="1"/>
    </location>
</feature>
<dbReference type="AlphaFoldDB" id="A0AAV0QSY6"/>
<organism evidence="6 7">
    <name type="scientific">Linum tenue</name>
    <dbReference type="NCBI Taxonomy" id="586396"/>
    <lineage>
        <taxon>Eukaryota</taxon>
        <taxon>Viridiplantae</taxon>
        <taxon>Streptophyta</taxon>
        <taxon>Embryophyta</taxon>
        <taxon>Tracheophyta</taxon>
        <taxon>Spermatophyta</taxon>
        <taxon>Magnoliopsida</taxon>
        <taxon>eudicotyledons</taxon>
        <taxon>Gunneridae</taxon>
        <taxon>Pentapetalae</taxon>
        <taxon>rosids</taxon>
        <taxon>fabids</taxon>
        <taxon>Malpighiales</taxon>
        <taxon>Linaceae</taxon>
        <taxon>Linum</taxon>
    </lineage>
</organism>
<dbReference type="InterPro" id="IPR009072">
    <property type="entry name" value="Histone-fold"/>
</dbReference>
<evidence type="ECO:0000256" key="5">
    <source>
        <dbReference type="SAM" id="MobiDB-lite"/>
    </source>
</evidence>
<dbReference type="GO" id="GO:0003682">
    <property type="term" value="F:chromatin binding"/>
    <property type="evidence" value="ECO:0007669"/>
    <property type="project" value="TreeGrafter"/>
</dbReference>
<evidence type="ECO:0000313" key="7">
    <source>
        <dbReference type="Proteomes" id="UP001154282"/>
    </source>
</evidence>
<name>A0AAV0QSY6_9ROSI</name>
<keyword evidence="7" id="KW-1185">Reference proteome</keyword>
<sequence length="189" mass="21343">RIRSSVVAVLSPVPAHIEQQRQCSCSRSLGEDWESRSFKIRESAEMEDGNGSDLEREEGDSVGELLRDRFRLSAISIVEAQAKKNEIEISEPITAYISDLAFKFTEQLGKDVELFAQHGGRKCVNMEDVILSTHRNEYLTSLLRPLSNELRAKEPQSERKRKKTSSSKREDANNTSNKGNNVPHLSPDQ</sequence>
<evidence type="ECO:0000256" key="3">
    <source>
        <dbReference type="ARBA" id="ARBA00023125"/>
    </source>
</evidence>
<dbReference type="GO" id="GO:0003677">
    <property type="term" value="F:DNA binding"/>
    <property type="evidence" value="ECO:0007669"/>
    <property type="project" value="UniProtKB-KW"/>
</dbReference>
<feature type="region of interest" description="Disordered" evidence="5">
    <location>
        <begin position="147"/>
        <end position="189"/>
    </location>
</feature>
<dbReference type="EMBL" id="CAMGYJ010000010">
    <property type="protein sequence ID" value="CAI0548031.1"/>
    <property type="molecule type" value="Genomic_DNA"/>
</dbReference>
<dbReference type="SUPFAM" id="SSF47113">
    <property type="entry name" value="Histone-fold"/>
    <property type="match status" value="1"/>
</dbReference>